<gene>
    <name evidence="2" type="ORF">KB893_00975</name>
    <name evidence="3" type="ORF">KB893_013195</name>
</gene>
<dbReference type="SUPFAM" id="SSF50129">
    <property type="entry name" value="GroES-like"/>
    <property type="match status" value="1"/>
</dbReference>
<dbReference type="InterPro" id="IPR036291">
    <property type="entry name" value="NAD(P)-bd_dom_sf"/>
</dbReference>
<dbReference type="AlphaFoldDB" id="A0A8J8AW24"/>
<dbReference type="CDD" id="cd05289">
    <property type="entry name" value="MDR_like_2"/>
    <property type="match status" value="1"/>
</dbReference>
<dbReference type="InterPro" id="IPR050700">
    <property type="entry name" value="YIM1/Zinc_Alcohol_DH_Fams"/>
</dbReference>
<dbReference type="EMBL" id="JAGQFT010000003">
    <property type="protein sequence ID" value="MBR0561096.1"/>
    <property type="molecule type" value="Genomic_DNA"/>
</dbReference>
<feature type="domain" description="Enoyl reductase (ER)" evidence="1">
    <location>
        <begin position="13"/>
        <end position="307"/>
    </location>
</feature>
<evidence type="ECO:0000313" key="4">
    <source>
        <dbReference type="Proteomes" id="UP000675747"/>
    </source>
</evidence>
<reference evidence="3 4" key="1">
    <citation type="journal article" date="2021" name="Microbiol. Resour. Announc.">
        <title>Draft Genome Sequence of Coralloluteibacterium stylophorae LMG 29479T.</title>
        <authorList>
            <person name="Karlyshev A.V."/>
            <person name="Kudryashova E.B."/>
            <person name="Ariskina E.V."/>
            <person name="Conroy A.P."/>
            <person name="Abidueva E.Y."/>
        </authorList>
    </citation>
    <scope>NUCLEOTIDE SEQUENCE [LARGE SCALE GENOMIC DNA]</scope>
    <source>
        <strain evidence="3 4">LMG 29479</strain>
    </source>
</reference>
<evidence type="ECO:0000259" key="1">
    <source>
        <dbReference type="SMART" id="SM00829"/>
    </source>
</evidence>
<comment type="caution">
    <text evidence="2">The sequence shown here is derived from an EMBL/GenBank/DDBJ whole genome shotgun (WGS) entry which is preliminary data.</text>
</comment>
<accession>A0A8J8AW24</accession>
<dbReference type="RefSeq" id="WP_211925066.1">
    <property type="nucleotide sequence ID" value="NZ_JAGQFT020000009.1"/>
</dbReference>
<dbReference type="InterPro" id="IPR020843">
    <property type="entry name" value="ER"/>
</dbReference>
<evidence type="ECO:0000313" key="2">
    <source>
        <dbReference type="EMBL" id="MBR0561096.1"/>
    </source>
</evidence>
<dbReference type="PANTHER" id="PTHR11695:SF294">
    <property type="entry name" value="RETICULON-4-INTERACTING PROTEIN 1, MITOCHONDRIAL"/>
    <property type="match status" value="1"/>
</dbReference>
<dbReference type="Gene3D" id="3.90.180.10">
    <property type="entry name" value="Medium-chain alcohol dehydrogenases, catalytic domain"/>
    <property type="match status" value="1"/>
</dbReference>
<proteinExistence type="predicted"/>
<dbReference type="Gene3D" id="3.40.50.720">
    <property type="entry name" value="NAD(P)-binding Rossmann-like Domain"/>
    <property type="match status" value="1"/>
</dbReference>
<dbReference type="EMBL" id="JAGQFT020000009">
    <property type="protein sequence ID" value="MBS7458089.1"/>
    <property type="molecule type" value="Genomic_DNA"/>
</dbReference>
<dbReference type="Proteomes" id="UP000675747">
    <property type="component" value="Unassembled WGS sequence"/>
</dbReference>
<name>A0A8J8AW24_9GAMM</name>
<keyword evidence="4" id="KW-1185">Reference proteome</keyword>
<dbReference type="SMART" id="SM00829">
    <property type="entry name" value="PKS_ER"/>
    <property type="match status" value="1"/>
</dbReference>
<dbReference type="GO" id="GO:0016491">
    <property type="term" value="F:oxidoreductase activity"/>
    <property type="evidence" value="ECO:0007669"/>
    <property type="project" value="InterPro"/>
</dbReference>
<dbReference type="InterPro" id="IPR013154">
    <property type="entry name" value="ADH-like_N"/>
</dbReference>
<protein>
    <submittedName>
        <fullName evidence="2">NADP-dependent oxidoreductase</fullName>
    </submittedName>
</protein>
<evidence type="ECO:0000313" key="3">
    <source>
        <dbReference type="EMBL" id="MBS7458089.1"/>
    </source>
</evidence>
<sequence length="310" mass="33529">MSTTKAIRIHRFGGPEVLQFEDVTLPELAADELLVRVHAASVNPVDYKIRGGGYLPEDRLPVTLGRDLSGVVEARGDGLHSLAQGDAVYAMVGMDRGAYAQHVVVKTSECARKPASLDHDAAAAVPLAALTAWRGLFDHGGLKKGERVLIHGGSGGVGHLAIQFATACGAHVITTVSADDIDFVRDLGAHEPIDYRAHRFEDEVGDVDLVFDLVAGETQDRSWQVLRREGGRLVSTLSEPDAGQARRHNARTAHYMAHPDADQLAGIARMIDDGRVRVVVERTYVLDEAADAQRHLENDHVRGKLVLRAA</sequence>
<dbReference type="Pfam" id="PF13602">
    <property type="entry name" value="ADH_zinc_N_2"/>
    <property type="match status" value="1"/>
</dbReference>
<dbReference type="PANTHER" id="PTHR11695">
    <property type="entry name" value="ALCOHOL DEHYDROGENASE RELATED"/>
    <property type="match status" value="1"/>
</dbReference>
<dbReference type="InterPro" id="IPR011032">
    <property type="entry name" value="GroES-like_sf"/>
</dbReference>
<reference evidence="2" key="2">
    <citation type="submission" date="2021-04" db="EMBL/GenBank/DDBJ databases">
        <authorList>
            <person name="Karlyshev A.V."/>
        </authorList>
    </citation>
    <scope>NUCLEOTIDE SEQUENCE</scope>
    <source>
        <strain evidence="2">LMG 29479</strain>
    </source>
</reference>
<organism evidence="2">
    <name type="scientific">Coralloluteibacterium stylophorae</name>
    <dbReference type="NCBI Taxonomy" id="1776034"/>
    <lineage>
        <taxon>Bacteria</taxon>
        <taxon>Pseudomonadati</taxon>
        <taxon>Pseudomonadota</taxon>
        <taxon>Gammaproteobacteria</taxon>
        <taxon>Lysobacterales</taxon>
        <taxon>Lysobacteraceae</taxon>
        <taxon>Coralloluteibacterium</taxon>
    </lineage>
</organism>
<dbReference type="Pfam" id="PF08240">
    <property type="entry name" value="ADH_N"/>
    <property type="match status" value="1"/>
</dbReference>
<dbReference type="SUPFAM" id="SSF51735">
    <property type="entry name" value="NAD(P)-binding Rossmann-fold domains"/>
    <property type="match status" value="1"/>
</dbReference>